<dbReference type="InterPro" id="IPR036388">
    <property type="entry name" value="WH-like_DNA-bd_sf"/>
</dbReference>
<organism evidence="5 6">
    <name type="scientific">Roseomonas acroporae</name>
    <dbReference type="NCBI Taxonomy" id="2937791"/>
    <lineage>
        <taxon>Bacteria</taxon>
        <taxon>Pseudomonadati</taxon>
        <taxon>Pseudomonadota</taxon>
        <taxon>Alphaproteobacteria</taxon>
        <taxon>Acetobacterales</taxon>
        <taxon>Roseomonadaceae</taxon>
        <taxon>Roseomonas</taxon>
    </lineage>
</organism>
<dbReference type="SUPFAM" id="SSF48008">
    <property type="entry name" value="GntR ligand-binding domain-like"/>
    <property type="match status" value="1"/>
</dbReference>
<dbReference type="SUPFAM" id="SSF46785">
    <property type="entry name" value="Winged helix' DNA-binding domain"/>
    <property type="match status" value="1"/>
</dbReference>
<dbReference type="PANTHER" id="PTHR43537">
    <property type="entry name" value="TRANSCRIPTIONAL REGULATOR, GNTR FAMILY"/>
    <property type="match status" value="1"/>
</dbReference>
<reference evidence="5" key="1">
    <citation type="submission" date="2022-04" db="EMBL/GenBank/DDBJ databases">
        <title>Roseomonas acroporae sp. nov., isolated from coral Acropora digitifera.</title>
        <authorList>
            <person name="Sun H."/>
        </authorList>
    </citation>
    <scope>NUCLEOTIDE SEQUENCE</scope>
    <source>
        <strain evidence="5">NAR14</strain>
    </source>
</reference>
<dbReference type="Pfam" id="PF00392">
    <property type="entry name" value="GntR"/>
    <property type="match status" value="1"/>
</dbReference>
<evidence type="ECO:0000256" key="1">
    <source>
        <dbReference type="ARBA" id="ARBA00023015"/>
    </source>
</evidence>
<dbReference type="Gene3D" id="1.10.10.10">
    <property type="entry name" value="Winged helix-like DNA-binding domain superfamily/Winged helix DNA-binding domain"/>
    <property type="match status" value="1"/>
</dbReference>
<dbReference type="GO" id="GO:0003677">
    <property type="term" value="F:DNA binding"/>
    <property type="evidence" value="ECO:0007669"/>
    <property type="project" value="UniProtKB-KW"/>
</dbReference>
<dbReference type="Gene3D" id="1.20.120.530">
    <property type="entry name" value="GntR ligand-binding domain-like"/>
    <property type="match status" value="1"/>
</dbReference>
<name>A0A9X1YAZ0_9PROT</name>
<evidence type="ECO:0000256" key="3">
    <source>
        <dbReference type="ARBA" id="ARBA00023163"/>
    </source>
</evidence>
<comment type="caution">
    <text evidence="5">The sequence shown here is derived from an EMBL/GenBank/DDBJ whole genome shotgun (WGS) entry which is preliminary data.</text>
</comment>
<keyword evidence="6" id="KW-1185">Reference proteome</keyword>
<gene>
    <name evidence="5" type="ORF">M0638_17110</name>
</gene>
<keyword evidence="1" id="KW-0805">Transcription regulation</keyword>
<dbReference type="InterPro" id="IPR036390">
    <property type="entry name" value="WH_DNA-bd_sf"/>
</dbReference>
<dbReference type="Proteomes" id="UP001139516">
    <property type="component" value="Unassembled WGS sequence"/>
</dbReference>
<dbReference type="RefSeq" id="WP_248668214.1">
    <property type="nucleotide sequence ID" value="NZ_JALPRX010000073.1"/>
</dbReference>
<evidence type="ECO:0000313" key="5">
    <source>
        <dbReference type="EMBL" id="MCK8786098.1"/>
    </source>
</evidence>
<dbReference type="PROSITE" id="PS50949">
    <property type="entry name" value="HTH_GNTR"/>
    <property type="match status" value="1"/>
</dbReference>
<dbReference type="EMBL" id="JALPRX010000073">
    <property type="protein sequence ID" value="MCK8786098.1"/>
    <property type="molecule type" value="Genomic_DNA"/>
</dbReference>
<dbReference type="SMART" id="SM00895">
    <property type="entry name" value="FCD"/>
    <property type="match status" value="1"/>
</dbReference>
<feature type="domain" description="HTH gntR-type" evidence="4">
    <location>
        <begin position="24"/>
        <end position="91"/>
    </location>
</feature>
<dbReference type="InterPro" id="IPR008920">
    <property type="entry name" value="TF_FadR/GntR_C"/>
</dbReference>
<evidence type="ECO:0000313" key="6">
    <source>
        <dbReference type="Proteomes" id="UP001139516"/>
    </source>
</evidence>
<evidence type="ECO:0000259" key="4">
    <source>
        <dbReference type="PROSITE" id="PS50949"/>
    </source>
</evidence>
<evidence type="ECO:0000256" key="2">
    <source>
        <dbReference type="ARBA" id="ARBA00023125"/>
    </source>
</evidence>
<keyword evidence="3" id="KW-0804">Transcription</keyword>
<accession>A0A9X1YAZ0</accession>
<protein>
    <submittedName>
        <fullName evidence="5">GntR family transcriptional regulator</fullName>
    </submittedName>
</protein>
<dbReference type="InterPro" id="IPR011711">
    <property type="entry name" value="GntR_C"/>
</dbReference>
<dbReference type="PANTHER" id="PTHR43537:SF20">
    <property type="entry name" value="HTH-TYPE TRANSCRIPTIONAL REPRESSOR GLAR"/>
    <property type="match status" value="1"/>
</dbReference>
<dbReference type="AlphaFoldDB" id="A0A9X1YAZ0"/>
<dbReference type="Pfam" id="PF07729">
    <property type="entry name" value="FCD"/>
    <property type="match status" value="1"/>
</dbReference>
<sequence>MNPLNTPVAFGLFVGREDGAQEARSLTSAVQARLRAEIIACRFRPGEKLAIATLSKRFQVSYALVREALSRLMADGLVVAEDQRGFRASPLSLADLRDLTQTRVEIEGLALRRSMARGNDAWRSFVDETWQSLDAAGRPATEMSESEHETWSTRHARFHSALVGVCGLDNLLRFRAVLYERTERYRRLAPLIRAKPRDVQAEHLAIRNAVLAGDADAASALMAAHLQRTADDIVRSCREHGWPDTLDSDPVSPRPEEMACST</sequence>
<dbReference type="InterPro" id="IPR000524">
    <property type="entry name" value="Tscrpt_reg_HTH_GntR"/>
</dbReference>
<keyword evidence="2" id="KW-0238">DNA-binding</keyword>
<dbReference type="SMART" id="SM00345">
    <property type="entry name" value="HTH_GNTR"/>
    <property type="match status" value="1"/>
</dbReference>
<dbReference type="GO" id="GO:0003700">
    <property type="term" value="F:DNA-binding transcription factor activity"/>
    <property type="evidence" value="ECO:0007669"/>
    <property type="project" value="InterPro"/>
</dbReference>
<proteinExistence type="predicted"/>